<reference evidence="1 2" key="1">
    <citation type="submission" date="2019-06" db="EMBL/GenBank/DDBJ databases">
        <authorList>
            <person name="Palmer J.M."/>
        </authorList>
    </citation>
    <scope>NUCLEOTIDE SEQUENCE [LARGE SCALE GENOMIC DNA]</scope>
    <source>
        <strain evidence="1 2">TWF106</strain>
    </source>
</reference>
<protein>
    <submittedName>
        <fullName evidence="1">Uncharacterized protein</fullName>
    </submittedName>
</protein>
<proteinExistence type="predicted"/>
<evidence type="ECO:0000313" key="2">
    <source>
        <dbReference type="Proteomes" id="UP000472727"/>
    </source>
</evidence>
<name>A0A7C8V455_ORBOL</name>
<organism evidence="1 2">
    <name type="scientific">Orbilia oligospora</name>
    <name type="common">Nematode-trapping fungus</name>
    <name type="synonym">Arthrobotrys oligospora</name>
    <dbReference type="NCBI Taxonomy" id="2813651"/>
    <lineage>
        <taxon>Eukaryota</taxon>
        <taxon>Fungi</taxon>
        <taxon>Dikarya</taxon>
        <taxon>Ascomycota</taxon>
        <taxon>Pezizomycotina</taxon>
        <taxon>Orbiliomycetes</taxon>
        <taxon>Orbiliales</taxon>
        <taxon>Orbiliaceae</taxon>
        <taxon>Orbilia</taxon>
    </lineage>
</organism>
<dbReference type="Proteomes" id="UP000472727">
    <property type="component" value="Unassembled WGS sequence"/>
</dbReference>
<accession>A0A7C8V455</accession>
<dbReference type="AlphaFoldDB" id="A0A7C8V455"/>
<gene>
    <name evidence="1" type="ORF">TWF106_000157</name>
</gene>
<sequence length="50" mass="5812">SRLEFERLSNPNGTHWEAENMQNYLNLKIVPVPERCSGHKCGQPRDTAMR</sequence>
<evidence type="ECO:0000313" key="1">
    <source>
        <dbReference type="EMBL" id="KAF3229769.1"/>
    </source>
</evidence>
<comment type="caution">
    <text evidence="1">The sequence shown here is derived from an EMBL/GenBank/DDBJ whole genome shotgun (WGS) entry which is preliminary data.</text>
</comment>
<feature type="non-terminal residue" evidence="1">
    <location>
        <position position="1"/>
    </location>
</feature>
<dbReference type="EMBL" id="WIWS01000001">
    <property type="protein sequence ID" value="KAF3229769.1"/>
    <property type="molecule type" value="Genomic_DNA"/>
</dbReference>